<keyword evidence="5" id="KW-0378">Hydrolase</keyword>
<evidence type="ECO:0000259" key="4">
    <source>
        <dbReference type="PROSITE" id="PS50110"/>
    </source>
</evidence>
<keyword evidence="6" id="KW-1185">Reference proteome</keyword>
<dbReference type="EC" id="3.5.1.44" evidence="5"/>
<dbReference type="RefSeq" id="WP_237465812.1">
    <property type="nucleotide sequence ID" value="NZ_CAKLDI010000001.1"/>
</dbReference>
<dbReference type="InterPro" id="IPR050595">
    <property type="entry name" value="Bact_response_regulator"/>
</dbReference>
<organism evidence="5 6">
    <name type="scientific">Vibrio stylophorae</name>
    <dbReference type="NCBI Taxonomy" id="659351"/>
    <lineage>
        <taxon>Bacteria</taxon>
        <taxon>Pseudomonadati</taxon>
        <taxon>Pseudomonadota</taxon>
        <taxon>Gammaproteobacteria</taxon>
        <taxon>Vibrionales</taxon>
        <taxon>Vibrionaceae</taxon>
        <taxon>Vibrio</taxon>
    </lineage>
</organism>
<evidence type="ECO:0000256" key="3">
    <source>
        <dbReference type="PROSITE-ProRule" id="PRU00169"/>
    </source>
</evidence>
<dbReference type="Gene3D" id="3.40.1550.10">
    <property type="entry name" value="CheC-like"/>
    <property type="match status" value="1"/>
</dbReference>
<feature type="domain" description="Response regulatory" evidence="4">
    <location>
        <begin position="5"/>
        <end position="120"/>
    </location>
</feature>
<dbReference type="SMART" id="SM00448">
    <property type="entry name" value="REC"/>
    <property type="match status" value="1"/>
</dbReference>
<dbReference type="SUPFAM" id="SSF103039">
    <property type="entry name" value="CheC-like"/>
    <property type="match status" value="1"/>
</dbReference>
<keyword evidence="2 3" id="KW-0597">Phosphoprotein</keyword>
<dbReference type="Gene3D" id="3.40.50.2300">
    <property type="match status" value="1"/>
</dbReference>
<dbReference type="GO" id="GO:0050568">
    <property type="term" value="F:protein-glutamine glutaminase activity"/>
    <property type="evidence" value="ECO:0007669"/>
    <property type="project" value="UniProtKB-EC"/>
</dbReference>
<dbReference type="CDD" id="cd17593">
    <property type="entry name" value="REC_CheC-like"/>
    <property type="match status" value="1"/>
</dbReference>
<sequence>MSYNPIVICDDSATARRALASQLPSEVQEQILFAKNGKQALDYLNQHHVEVMFLDLTMPEMDGFDVLSLMCQGDYDTKVVVVSGDVQREAVDRCMALGAFEFIKKPFAHDELEQVLIRLGMRAVHDPFQVSISSEAKDDESSDAISAFREVVNIAMGKGAAIISDHFGQYIRMPLPCVGMLDAASLQMAIEDIRQRSDSIAIGQRFVGGGIHGEALVCMRGKGIEAFKSLMGYDDAMSNHAELNIDVATVLVSAFLISLAEQIDVPFSLRQPVVLDTRTGWGGLSTQIMQCTPQFFTIEYTYSAESTDLAFEVLLLMEPNALDVIEQVMVSA</sequence>
<dbReference type="InterPro" id="IPR001789">
    <property type="entry name" value="Sig_transdc_resp-reg_receiver"/>
</dbReference>
<proteinExistence type="predicted"/>
<dbReference type="Proteomes" id="UP000838672">
    <property type="component" value="Unassembled WGS sequence"/>
</dbReference>
<gene>
    <name evidence="5" type="primary">cheB_1</name>
    <name evidence="5" type="ORF">VST7929_01261</name>
</gene>
<dbReference type="InterPro" id="IPR011006">
    <property type="entry name" value="CheY-like_superfamily"/>
</dbReference>
<reference evidence="5" key="1">
    <citation type="submission" date="2021-11" db="EMBL/GenBank/DDBJ databases">
        <authorList>
            <person name="Rodrigo-Torres L."/>
            <person name="Arahal R. D."/>
            <person name="Lucena T."/>
        </authorList>
    </citation>
    <scope>NUCLEOTIDE SEQUENCE</scope>
    <source>
        <strain evidence="5">CECT 7929</strain>
    </source>
</reference>
<dbReference type="SUPFAM" id="SSF52172">
    <property type="entry name" value="CheY-like"/>
    <property type="match status" value="1"/>
</dbReference>
<protein>
    <submittedName>
        <fullName evidence="5">Protein-glutamate methylesterase/protein-glutamine glutaminase</fullName>
        <ecNumber evidence="5">3.5.1.44</ecNumber>
    </submittedName>
</protein>
<dbReference type="PROSITE" id="PS50110">
    <property type="entry name" value="RESPONSE_REGULATORY"/>
    <property type="match status" value="1"/>
</dbReference>
<comment type="caution">
    <text evidence="5">The sequence shown here is derived from an EMBL/GenBank/DDBJ whole genome shotgun (WGS) entry which is preliminary data.</text>
</comment>
<evidence type="ECO:0000256" key="2">
    <source>
        <dbReference type="ARBA" id="ARBA00022553"/>
    </source>
</evidence>
<dbReference type="PANTHER" id="PTHR44591:SF24">
    <property type="entry name" value="PROTEIN-GLUTAMATE METHYLESTERASE_PROTEIN-GLUTAMINE GLUTAMINASE 1"/>
    <property type="match status" value="1"/>
</dbReference>
<keyword evidence="1" id="KW-0145">Chemotaxis</keyword>
<dbReference type="Pfam" id="PF00072">
    <property type="entry name" value="Response_reg"/>
    <property type="match status" value="1"/>
</dbReference>
<feature type="modified residue" description="4-aspartylphosphate" evidence="3">
    <location>
        <position position="55"/>
    </location>
</feature>
<evidence type="ECO:0000256" key="1">
    <source>
        <dbReference type="ARBA" id="ARBA00022500"/>
    </source>
</evidence>
<dbReference type="InterPro" id="IPR028976">
    <property type="entry name" value="CheC-like_sf"/>
</dbReference>
<name>A0ABM8ZTY0_9VIBR</name>
<dbReference type="PANTHER" id="PTHR44591">
    <property type="entry name" value="STRESS RESPONSE REGULATOR PROTEIN 1"/>
    <property type="match status" value="1"/>
</dbReference>
<dbReference type="EMBL" id="CAKLDI010000001">
    <property type="protein sequence ID" value="CAH0533395.1"/>
    <property type="molecule type" value="Genomic_DNA"/>
</dbReference>
<evidence type="ECO:0000313" key="5">
    <source>
        <dbReference type="EMBL" id="CAH0533395.1"/>
    </source>
</evidence>
<dbReference type="CDD" id="cd17910">
    <property type="entry name" value="CheC_ClassII"/>
    <property type="match status" value="1"/>
</dbReference>
<accession>A0ABM8ZTY0</accession>
<evidence type="ECO:0000313" key="6">
    <source>
        <dbReference type="Proteomes" id="UP000838672"/>
    </source>
</evidence>